<organism evidence="2 3">
    <name type="scientific">Effrenium voratum</name>
    <dbReference type="NCBI Taxonomy" id="2562239"/>
    <lineage>
        <taxon>Eukaryota</taxon>
        <taxon>Sar</taxon>
        <taxon>Alveolata</taxon>
        <taxon>Dinophyceae</taxon>
        <taxon>Suessiales</taxon>
        <taxon>Symbiodiniaceae</taxon>
        <taxon>Effrenium</taxon>
    </lineage>
</organism>
<keyword evidence="3" id="KW-1185">Reference proteome</keyword>
<evidence type="ECO:0000313" key="2">
    <source>
        <dbReference type="EMBL" id="CAJ1385016.1"/>
    </source>
</evidence>
<dbReference type="InterPro" id="IPR001478">
    <property type="entry name" value="PDZ"/>
</dbReference>
<evidence type="ECO:0000313" key="3">
    <source>
        <dbReference type="Proteomes" id="UP001178507"/>
    </source>
</evidence>
<gene>
    <name evidence="2" type="ORF">EVOR1521_LOCUS11712</name>
</gene>
<dbReference type="AlphaFoldDB" id="A0AA36IE14"/>
<name>A0AA36IE14_9DINO</name>
<reference evidence="2" key="1">
    <citation type="submission" date="2023-08" db="EMBL/GenBank/DDBJ databases">
        <authorList>
            <person name="Chen Y."/>
            <person name="Shah S."/>
            <person name="Dougan E. K."/>
            <person name="Thang M."/>
            <person name="Chan C."/>
        </authorList>
    </citation>
    <scope>NUCLEOTIDE SEQUENCE</scope>
</reference>
<sequence>MALRRLFNAVFYSEEAAPEWQVGGRYEVLRPVDLVRVDEVEASATLMPEQVALVLAVRAIKDDEGEEVVVGYLADTRSPTWRYGWGQLCGPRGACPVLRAQVRESWDLGGCYRVNGQPVLRTDVDLEAEPLCELDGPREEVLLLELCLVVSEEPRLRGKVRTDRGLIGWLTIELPGAPRLLQPANLLRKETVLRRPLPLPLPPALDLAFPIKEALRSTRRAPVLGAAAYPWDVGGVYRTLEKLQLESVGTLRAGKLVRVEAIRPNESSLRVQLRVESGTLAGRSGWVSLSSQSGALDLRNHLEFQQVAQHSLQLAEPPPGHEAFTARIARDPNDAKGLGLQLETSSLVVDRVLEEGAFTDWNQANPSLAVQRGDKILKVNGLHGNPQLMISEMREKQVIYVRFARGPVSEPQDAGETPVIKRGSLPTRRVADLTAREKFKQRCNSAPAFVEEEDKADETEEEKWKREKKALATPSPIVCQDSKASIRIAEDEPDWKPFYEEGQEERGCPDFRENCREQCREYCQEESVLSFLSCGRRGPSSPIEPAPEPLCR</sequence>
<dbReference type="Proteomes" id="UP001178507">
    <property type="component" value="Unassembled WGS sequence"/>
</dbReference>
<protein>
    <recommendedName>
        <fullName evidence="1">PDZ domain-containing protein</fullName>
    </recommendedName>
</protein>
<comment type="caution">
    <text evidence="2">The sequence shown here is derived from an EMBL/GenBank/DDBJ whole genome shotgun (WGS) entry which is preliminary data.</text>
</comment>
<proteinExistence type="predicted"/>
<evidence type="ECO:0000259" key="1">
    <source>
        <dbReference type="PROSITE" id="PS50106"/>
    </source>
</evidence>
<feature type="domain" description="PDZ" evidence="1">
    <location>
        <begin position="325"/>
        <end position="381"/>
    </location>
</feature>
<accession>A0AA36IE14</accession>
<dbReference type="EMBL" id="CAUJNA010001180">
    <property type="protein sequence ID" value="CAJ1385016.1"/>
    <property type="molecule type" value="Genomic_DNA"/>
</dbReference>
<dbReference type="PROSITE" id="PS50106">
    <property type="entry name" value="PDZ"/>
    <property type="match status" value="1"/>
</dbReference>